<sequence>MNRRDFLGGLGAVGLASFAGCADSVSGATGPPNVPEQRLHEGGWERFAADTQQLFEQSIGPVTVTGTANTVQYEDAALRERLEADTLGSVSSTVALFSATRVVTDPSLGSLPGGVGVSQLLDVVEDRAKSQFRNEMENQGLKNPKAVGEFELEVETGETARGTEFEAEFPVPPMSFDLPNGEQLTIEGAELEIEGQLAVWEHANSVLVAGGAYPGENYTRALQRNVTDAVTVGVDVDLELEPKSYAQEVRSLVTRVE</sequence>
<proteinExistence type="predicted"/>
<comment type="caution">
    <text evidence="1">The sequence shown here is derived from an EMBL/GenBank/DDBJ whole genome shotgun (WGS) entry which is preliminary data.</text>
</comment>
<organism evidence="1 2">
    <name type="scientific">Halospeciosus flavus</name>
    <dbReference type="NCBI Taxonomy" id="3032283"/>
    <lineage>
        <taxon>Archaea</taxon>
        <taxon>Methanobacteriati</taxon>
        <taxon>Methanobacteriota</taxon>
        <taxon>Stenosarchaea group</taxon>
        <taxon>Halobacteria</taxon>
        <taxon>Halobacteriales</taxon>
        <taxon>Halobacteriaceae</taxon>
        <taxon>Halospeciosus</taxon>
    </lineage>
</organism>
<dbReference type="Proteomes" id="UP001596447">
    <property type="component" value="Unassembled WGS sequence"/>
</dbReference>
<gene>
    <name evidence="1" type="ORF">ACFQJ9_18260</name>
</gene>
<dbReference type="PROSITE" id="PS51257">
    <property type="entry name" value="PROKAR_LIPOPROTEIN"/>
    <property type="match status" value="1"/>
</dbReference>
<dbReference type="Pfam" id="PF20127">
    <property type="entry name" value="DUF6517"/>
    <property type="match status" value="1"/>
</dbReference>
<dbReference type="InterPro" id="IPR045396">
    <property type="entry name" value="DUF6517"/>
</dbReference>
<dbReference type="AlphaFoldDB" id="A0ABD5Z8J6"/>
<evidence type="ECO:0000313" key="1">
    <source>
        <dbReference type="EMBL" id="MFC7201325.1"/>
    </source>
</evidence>
<dbReference type="RefSeq" id="WP_279528076.1">
    <property type="nucleotide sequence ID" value="NZ_CP122312.1"/>
</dbReference>
<name>A0ABD5Z8J6_9EURY</name>
<evidence type="ECO:0000313" key="2">
    <source>
        <dbReference type="Proteomes" id="UP001596447"/>
    </source>
</evidence>
<keyword evidence="2" id="KW-1185">Reference proteome</keyword>
<protein>
    <submittedName>
        <fullName evidence="1">DUF6517 family protein</fullName>
    </submittedName>
</protein>
<accession>A0ABD5Z8J6</accession>
<dbReference type="EMBL" id="JBHTAR010000011">
    <property type="protein sequence ID" value="MFC7201325.1"/>
    <property type="molecule type" value="Genomic_DNA"/>
</dbReference>
<reference evidence="1 2" key="1">
    <citation type="journal article" date="2019" name="Int. J. Syst. Evol. Microbiol.">
        <title>The Global Catalogue of Microorganisms (GCM) 10K type strain sequencing project: providing services to taxonomists for standard genome sequencing and annotation.</title>
        <authorList>
            <consortium name="The Broad Institute Genomics Platform"/>
            <consortium name="The Broad Institute Genome Sequencing Center for Infectious Disease"/>
            <person name="Wu L."/>
            <person name="Ma J."/>
        </authorList>
    </citation>
    <scope>NUCLEOTIDE SEQUENCE [LARGE SCALE GENOMIC DNA]</scope>
    <source>
        <strain evidence="1 2">XZGYJ-43</strain>
    </source>
</reference>